<dbReference type="AlphaFoldDB" id="A0A4Z2HW28"/>
<dbReference type="EMBL" id="SRLO01000171">
    <property type="protein sequence ID" value="TNN69791.1"/>
    <property type="molecule type" value="Genomic_DNA"/>
</dbReference>
<reference evidence="1 2" key="1">
    <citation type="submission" date="2019-03" db="EMBL/GenBank/DDBJ databases">
        <title>First draft genome of Liparis tanakae, snailfish: a comprehensive survey of snailfish specific genes.</title>
        <authorList>
            <person name="Kim W."/>
            <person name="Song I."/>
            <person name="Jeong J.-H."/>
            <person name="Kim D."/>
            <person name="Kim S."/>
            <person name="Ryu S."/>
            <person name="Song J.Y."/>
            <person name="Lee S.K."/>
        </authorList>
    </citation>
    <scope>NUCLEOTIDE SEQUENCE [LARGE SCALE GENOMIC DNA]</scope>
    <source>
        <tissue evidence="1">Muscle</tissue>
    </source>
</reference>
<sequence>MLSFLLRVSVLRCSSMEHMLNTCCITASCRRSSRPWKQREAKGHRRTCRVLRRREPLPSTTLDVILHSFTQETLSVGPQVGQGLLIQLQLFLHLHCVPVKSEEEPVRLVVYHLSQQAQGKSLLPFCPEHLGLFQLP</sequence>
<evidence type="ECO:0000313" key="1">
    <source>
        <dbReference type="EMBL" id="TNN69791.1"/>
    </source>
</evidence>
<organism evidence="1 2">
    <name type="scientific">Liparis tanakae</name>
    <name type="common">Tanaka's snailfish</name>
    <dbReference type="NCBI Taxonomy" id="230148"/>
    <lineage>
        <taxon>Eukaryota</taxon>
        <taxon>Metazoa</taxon>
        <taxon>Chordata</taxon>
        <taxon>Craniata</taxon>
        <taxon>Vertebrata</taxon>
        <taxon>Euteleostomi</taxon>
        <taxon>Actinopterygii</taxon>
        <taxon>Neopterygii</taxon>
        <taxon>Teleostei</taxon>
        <taxon>Neoteleostei</taxon>
        <taxon>Acanthomorphata</taxon>
        <taxon>Eupercaria</taxon>
        <taxon>Perciformes</taxon>
        <taxon>Cottioidei</taxon>
        <taxon>Cottales</taxon>
        <taxon>Liparidae</taxon>
        <taxon>Liparis</taxon>
    </lineage>
</organism>
<keyword evidence="2" id="KW-1185">Reference proteome</keyword>
<dbReference type="PROSITE" id="PS51257">
    <property type="entry name" value="PROKAR_LIPOPROTEIN"/>
    <property type="match status" value="1"/>
</dbReference>
<proteinExistence type="predicted"/>
<comment type="caution">
    <text evidence="1">The sequence shown here is derived from an EMBL/GenBank/DDBJ whole genome shotgun (WGS) entry which is preliminary data.</text>
</comment>
<dbReference type="Proteomes" id="UP000314294">
    <property type="component" value="Unassembled WGS sequence"/>
</dbReference>
<protein>
    <submittedName>
        <fullName evidence="1">Uncharacterized protein</fullName>
    </submittedName>
</protein>
<name>A0A4Z2HW28_9TELE</name>
<evidence type="ECO:0000313" key="2">
    <source>
        <dbReference type="Proteomes" id="UP000314294"/>
    </source>
</evidence>
<gene>
    <name evidence="1" type="ORF">EYF80_020023</name>
</gene>
<accession>A0A4Z2HW28</accession>